<evidence type="ECO:0000313" key="2">
    <source>
        <dbReference type="EMBL" id="EJU02464.1"/>
    </source>
</evidence>
<dbReference type="OrthoDB" id="376826at2759"/>
<organism evidence="2 3">
    <name type="scientific">Dacryopinax primogenitus (strain DJM 731)</name>
    <name type="common">Brown rot fungus</name>
    <dbReference type="NCBI Taxonomy" id="1858805"/>
    <lineage>
        <taxon>Eukaryota</taxon>
        <taxon>Fungi</taxon>
        <taxon>Dikarya</taxon>
        <taxon>Basidiomycota</taxon>
        <taxon>Agaricomycotina</taxon>
        <taxon>Dacrymycetes</taxon>
        <taxon>Dacrymycetales</taxon>
        <taxon>Dacrymycetaceae</taxon>
        <taxon>Dacryopinax</taxon>
    </lineage>
</organism>
<accession>M5G153</accession>
<feature type="region of interest" description="Disordered" evidence="1">
    <location>
        <begin position="328"/>
        <end position="362"/>
    </location>
</feature>
<dbReference type="GeneID" id="63687735"/>
<dbReference type="OMA" id="KYTEPIQ"/>
<keyword evidence="3" id="KW-1185">Reference proteome</keyword>
<dbReference type="EMBL" id="JH795862">
    <property type="protein sequence ID" value="EJU02464.1"/>
    <property type="molecule type" value="Genomic_DNA"/>
</dbReference>
<name>M5G153_DACPD</name>
<evidence type="ECO:0000256" key="1">
    <source>
        <dbReference type="SAM" id="MobiDB-lite"/>
    </source>
</evidence>
<protein>
    <recommendedName>
        <fullName evidence="4">Lipid droplet-associated perilipin protein</fullName>
    </recommendedName>
</protein>
<gene>
    <name evidence="2" type="ORF">DACRYDRAFT_22098</name>
</gene>
<dbReference type="RefSeq" id="XP_040629358.1">
    <property type="nucleotide sequence ID" value="XM_040772673.1"/>
</dbReference>
<evidence type="ECO:0000313" key="3">
    <source>
        <dbReference type="Proteomes" id="UP000030653"/>
    </source>
</evidence>
<dbReference type="HOGENOM" id="CLU_063497_0_0_1"/>
<sequence>MSVDTEQAPATPTYPEVKSFHRLASVPIVHDSFASLDALLARYPTTNNLKLWAQAWGNQAYKIGEPYGARLSTVIVTADGVANQGLDVLQRHFPYPFIAPTDEIISNLRAPADHAYTTAASCVGAGQKAVNDRVIAPAIGAAEGVDKTLSPYLDSLEASVRLYVPPRDAANGAEDHSKPTHVRAYELTLDARARAISLTQEQFSYLQEHSVLLQRASTTVASLTTAAKEQSQALVASLLHTLDNVQQTTAKLPGEVQHALQPFSDRLTETYKHMLEVSHEKIPLPEKTKKLAGTAQEGLTEVLGLAVEKVQQLVGWVKVEAGKKQEQVNGNAHEAANGARKVGGGVKARKEKIVKQAQEATN</sequence>
<dbReference type="AlphaFoldDB" id="M5G153"/>
<proteinExistence type="predicted"/>
<reference evidence="2 3" key="1">
    <citation type="journal article" date="2012" name="Science">
        <title>The Paleozoic origin of enzymatic lignin decomposition reconstructed from 31 fungal genomes.</title>
        <authorList>
            <person name="Floudas D."/>
            <person name="Binder M."/>
            <person name="Riley R."/>
            <person name="Barry K."/>
            <person name="Blanchette R.A."/>
            <person name="Henrissat B."/>
            <person name="Martinez A.T."/>
            <person name="Otillar R."/>
            <person name="Spatafora J.W."/>
            <person name="Yadav J.S."/>
            <person name="Aerts A."/>
            <person name="Benoit I."/>
            <person name="Boyd A."/>
            <person name="Carlson A."/>
            <person name="Copeland A."/>
            <person name="Coutinho P.M."/>
            <person name="de Vries R.P."/>
            <person name="Ferreira P."/>
            <person name="Findley K."/>
            <person name="Foster B."/>
            <person name="Gaskell J."/>
            <person name="Glotzer D."/>
            <person name="Gorecki P."/>
            <person name="Heitman J."/>
            <person name="Hesse C."/>
            <person name="Hori C."/>
            <person name="Igarashi K."/>
            <person name="Jurgens J.A."/>
            <person name="Kallen N."/>
            <person name="Kersten P."/>
            <person name="Kohler A."/>
            <person name="Kuees U."/>
            <person name="Kumar T.K.A."/>
            <person name="Kuo A."/>
            <person name="LaButti K."/>
            <person name="Larrondo L.F."/>
            <person name="Lindquist E."/>
            <person name="Ling A."/>
            <person name="Lombard V."/>
            <person name="Lucas S."/>
            <person name="Lundell T."/>
            <person name="Martin R."/>
            <person name="McLaughlin D.J."/>
            <person name="Morgenstern I."/>
            <person name="Morin E."/>
            <person name="Murat C."/>
            <person name="Nagy L.G."/>
            <person name="Nolan M."/>
            <person name="Ohm R.A."/>
            <person name="Patyshakuliyeva A."/>
            <person name="Rokas A."/>
            <person name="Ruiz-Duenas F.J."/>
            <person name="Sabat G."/>
            <person name="Salamov A."/>
            <person name="Samejima M."/>
            <person name="Schmutz J."/>
            <person name="Slot J.C."/>
            <person name="St John F."/>
            <person name="Stenlid J."/>
            <person name="Sun H."/>
            <person name="Sun S."/>
            <person name="Syed K."/>
            <person name="Tsang A."/>
            <person name="Wiebenga A."/>
            <person name="Young D."/>
            <person name="Pisabarro A."/>
            <person name="Eastwood D.C."/>
            <person name="Martin F."/>
            <person name="Cullen D."/>
            <person name="Grigoriev I.V."/>
            <person name="Hibbett D.S."/>
        </authorList>
    </citation>
    <scope>NUCLEOTIDE SEQUENCE [LARGE SCALE GENOMIC DNA]</scope>
    <source>
        <strain evidence="2 3">DJM-731 SS1</strain>
    </source>
</reference>
<evidence type="ECO:0008006" key="4">
    <source>
        <dbReference type="Google" id="ProtNLM"/>
    </source>
</evidence>
<dbReference type="STRING" id="1858805.M5G153"/>
<dbReference type="Proteomes" id="UP000030653">
    <property type="component" value="Unassembled WGS sequence"/>
</dbReference>